<proteinExistence type="predicted"/>
<reference evidence="1 2" key="1">
    <citation type="journal article" date="2019" name="Sci. Rep.">
        <title>A high-quality genome of Eragrostis curvula grass provides insights into Poaceae evolution and supports new strategies to enhance forage quality.</title>
        <authorList>
            <person name="Carballo J."/>
            <person name="Santos B.A.C.M."/>
            <person name="Zappacosta D."/>
            <person name="Garbus I."/>
            <person name="Selva J.P."/>
            <person name="Gallo C.A."/>
            <person name="Diaz A."/>
            <person name="Albertini E."/>
            <person name="Caccamo M."/>
            <person name="Echenique V."/>
        </authorList>
    </citation>
    <scope>NUCLEOTIDE SEQUENCE [LARGE SCALE GENOMIC DNA]</scope>
    <source>
        <strain evidence="2">cv. Victoria</strain>
        <tissue evidence="1">Leaf</tissue>
    </source>
</reference>
<accession>A0A5J9U9S1</accession>
<evidence type="ECO:0000313" key="2">
    <source>
        <dbReference type="Proteomes" id="UP000324897"/>
    </source>
</evidence>
<dbReference type="AlphaFoldDB" id="A0A5J9U9S1"/>
<dbReference type="EMBL" id="RWGY01000029">
    <property type="protein sequence ID" value="TVU19941.1"/>
    <property type="molecule type" value="Genomic_DNA"/>
</dbReference>
<name>A0A5J9U9S1_9POAL</name>
<keyword evidence="2" id="KW-1185">Reference proteome</keyword>
<gene>
    <name evidence="1" type="ORF">EJB05_36123</name>
</gene>
<protein>
    <submittedName>
        <fullName evidence="1">Uncharacterized protein</fullName>
    </submittedName>
</protein>
<dbReference type="Gramene" id="TVU19941">
    <property type="protein sequence ID" value="TVU19941"/>
    <property type="gene ID" value="EJB05_36123"/>
</dbReference>
<comment type="caution">
    <text evidence="1">The sequence shown here is derived from an EMBL/GenBank/DDBJ whole genome shotgun (WGS) entry which is preliminary data.</text>
</comment>
<evidence type="ECO:0000313" key="1">
    <source>
        <dbReference type="EMBL" id="TVU19941.1"/>
    </source>
</evidence>
<sequence>MAPAQWTHRAHLTRTAIEASFHGEKIPMRFAGPKFCFPRVSPFAMLAFDWEGKQKANMIVWELGAQPFYIVILKKKVMKWQSFAAARVHVTICGRSRRVHRPQL</sequence>
<organism evidence="1 2">
    <name type="scientific">Eragrostis curvula</name>
    <name type="common">weeping love grass</name>
    <dbReference type="NCBI Taxonomy" id="38414"/>
    <lineage>
        <taxon>Eukaryota</taxon>
        <taxon>Viridiplantae</taxon>
        <taxon>Streptophyta</taxon>
        <taxon>Embryophyta</taxon>
        <taxon>Tracheophyta</taxon>
        <taxon>Spermatophyta</taxon>
        <taxon>Magnoliopsida</taxon>
        <taxon>Liliopsida</taxon>
        <taxon>Poales</taxon>
        <taxon>Poaceae</taxon>
        <taxon>PACMAD clade</taxon>
        <taxon>Chloridoideae</taxon>
        <taxon>Eragrostideae</taxon>
        <taxon>Eragrostidinae</taxon>
        <taxon>Eragrostis</taxon>
    </lineage>
</organism>
<dbReference type="Proteomes" id="UP000324897">
    <property type="component" value="Chromosome 7"/>
</dbReference>